<reference evidence="11 12" key="1">
    <citation type="journal article" date="2019" name="Syst. Appl. Microbiol.">
        <title>Polyphasic characterization of two novel Lactobacillus spp. isolated from blown salami packages: Description of Lactobacillus halodurans sp. nov. and Lactobacillus salsicarnum sp. nov.</title>
        <authorList>
            <person name="Schuster J.A."/>
            <person name="Klingl A."/>
            <person name="Vogel R.F."/>
            <person name="Ehrmann M.A."/>
        </authorList>
    </citation>
    <scope>NUCLEOTIDE SEQUENCE [LARGE SCALE GENOMIC DNA]</scope>
    <source>
        <strain evidence="11 12">TMW 1.2118</strain>
    </source>
</reference>
<protein>
    <recommendedName>
        <fullName evidence="10">Fluoride-specific ion channel FluC</fullName>
    </recommendedName>
</protein>
<comment type="function">
    <text evidence="9 10">Fluoride-specific ion channel. Important for reducing fluoride concentration in the cell, thus reducing its toxicity.</text>
</comment>
<dbReference type="OrthoDB" id="9815830at2"/>
<feature type="transmembrane region" description="Helical" evidence="10">
    <location>
        <begin position="7"/>
        <end position="28"/>
    </location>
</feature>
<evidence type="ECO:0000256" key="5">
    <source>
        <dbReference type="ARBA" id="ARBA00023136"/>
    </source>
</evidence>
<feature type="binding site" evidence="10">
    <location>
        <position position="79"/>
    </location>
    <ligand>
        <name>Na(+)</name>
        <dbReference type="ChEBI" id="CHEBI:29101"/>
        <note>structural</note>
    </ligand>
</feature>
<evidence type="ECO:0000256" key="1">
    <source>
        <dbReference type="ARBA" id="ARBA00004651"/>
    </source>
</evidence>
<evidence type="ECO:0000313" key="12">
    <source>
        <dbReference type="Proteomes" id="UP000380386"/>
    </source>
</evidence>
<keyword evidence="6 10" id="KW-0407">Ion channel</keyword>
<accession>A0A5P0ZHP2</accession>
<dbReference type="RefSeq" id="WP_153382956.1">
    <property type="nucleotide sequence ID" value="NZ_VDFM01000005.1"/>
</dbReference>
<evidence type="ECO:0000256" key="4">
    <source>
        <dbReference type="ARBA" id="ARBA00022989"/>
    </source>
</evidence>
<evidence type="ECO:0000256" key="8">
    <source>
        <dbReference type="ARBA" id="ARBA00035585"/>
    </source>
</evidence>
<dbReference type="GO" id="GO:0046872">
    <property type="term" value="F:metal ion binding"/>
    <property type="evidence" value="ECO:0007669"/>
    <property type="project" value="UniProtKB-KW"/>
</dbReference>
<keyword evidence="5 10" id="KW-0472">Membrane</keyword>
<dbReference type="GO" id="GO:0140114">
    <property type="term" value="P:cellular detoxification of fluoride"/>
    <property type="evidence" value="ECO:0007669"/>
    <property type="project" value="UniProtKB-UniRule"/>
</dbReference>
<dbReference type="PANTHER" id="PTHR28259:SF1">
    <property type="entry name" value="FLUORIDE EXPORT PROTEIN 1-RELATED"/>
    <property type="match status" value="1"/>
</dbReference>
<comment type="similarity">
    <text evidence="7 10">Belongs to the fluoride channel Fluc/FEX (TC 1.A.43) family.</text>
</comment>
<evidence type="ECO:0000256" key="3">
    <source>
        <dbReference type="ARBA" id="ARBA00022692"/>
    </source>
</evidence>
<dbReference type="AlphaFoldDB" id="A0A5P0ZHP2"/>
<comment type="catalytic activity">
    <reaction evidence="8">
        <text>fluoride(in) = fluoride(out)</text>
        <dbReference type="Rhea" id="RHEA:76159"/>
        <dbReference type="ChEBI" id="CHEBI:17051"/>
    </reaction>
    <physiologicalReaction direction="left-to-right" evidence="8">
        <dbReference type="Rhea" id="RHEA:76160"/>
    </physiologicalReaction>
</comment>
<comment type="caution">
    <text evidence="11">The sequence shown here is derived from an EMBL/GenBank/DDBJ whole genome shotgun (WGS) entry which is preliminary data.</text>
</comment>
<comment type="activity regulation">
    <text evidence="10">Na(+) is not transported, but it plays an essential structural role and its presence is essential for fluoride channel function.</text>
</comment>
<evidence type="ECO:0000313" key="11">
    <source>
        <dbReference type="EMBL" id="MQS52512.1"/>
    </source>
</evidence>
<evidence type="ECO:0000256" key="7">
    <source>
        <dbReference type="ARBA" id="ARBA00035120"/>
    </source>
</evidence>
<dbReference type="GO" id="GO:0062054">
    <property type="term" value="F:fluoride channel activity"/>
    <property type="evidence" value="ECO:0007669"/>
    <property type="project" value="UniProtKB-UniRule"/>
</dbReference>
<feature type="transmembrane region" description="Helical" evidence="10">
    <location>
        <begin position="98"/>
        <end position="123"/>
    </location>
</feature>
<keyword evidence="3 10" id="KW-0812">Transmembrane</keyword>
<keyword evidence="4 10" id="KW-1133">Transmembrane helix</keyword>
<evidence type="ECO:0000256" key="6">
    <source>
        <dbReference type="ARBA" id="ARBA00023303"/>
    </source>
</evidence>
<proteinExistence type="inferred from homology"/>
<keyword evidence="10" id="KW-0406">Ion transport</keyword>
<dbReference type="EMBL" id="VDFM01000005">
    <property type="protein sequence ID" value="MQS52512.1"/>
    <property type="molecule type" value="Genomic_DNA"/>
</dbReference>
<evidence type="ECO:0000256" key="2">
    <source>
        <dbReference type="ARBA" id="ARBA00022475"/>
    </source>
</evidence>
<keyword evidence="10" id="KW-0813">Transport</keyword>
<dbReference type="Pfam" id="PF02537">
    <property type="entry name" value="CRCB"/>
    <property type="match status" value="1"/>
</dbReference>
<keyword evidence="2 10" id="KW-1003">Cell membrane</keyword>
<name>A0A5P0ZHP2_9LACO</name>
<feature type="transmembrane region" description="Helical" evidence="10">
    <location>
        <begin position="67"/>
        <end position="86"/>
    </location>
</feature>
<dbReference type="InterPro" id="IPR003691">
    <property type="entry name" value="FluC"/>
</dbReference>
<dbReference type="HAMAP" id="MF_00454">
    <property type="entry name" value="FluC"/>
    <property type="match status" value="1"/>
</dbReference>
<evidence type="ECO:0000256" key="9">
    <source>
        <dbReference type="ARBA" id="ARBA00049940"/>
    </source>
</evidence>
<feature type="binding site" evidence="10">
    <location>
        <position position="76"/>
    </location>
    <ligand>
        <name>Na(+)</name>
        <dbReference type="ChEBI" id="CHEBI:29101"/>
        <note>structural</note>
    </ligand>
</feature>
<organism evidence="11 12">
    <name type="scientific">Companilactobacillus mishanensis</name>
    <dbReference type="NCBI Taxonomy" id="2486008"/>
    <lineage>
        <taxon>Bacteria</taxon>
        <taxon>Bacillati</taxon>
        <taxon>Bacillota</taxon>
        <taxon>Bacilli</taxon>
        <taxon>Lactobacillales</taxon>
        <taxon>Lactobacillaceae</taxon>
        <taxon>Companilactobacillus</taxon>
    </lineage>
</organism>
<gene>
    <name evidence="10" type="primary">fluC</name>
    <name evidence="10" type="synonym">crcB</name>
    <name evidence="11" type="ORF">FHL02_05720</name>
</gene>
<comment type="subcellular location">
    <subcellularLocation>
        <location evidence="1 10">Cell membrane</location>
        <topology evidence="1 10">Multi-pass membrane protein</topology>
    </subcellularLocation>
</comment>
<keyword evidence="10" id="KW-0479">Metal-binding</keyword>
<dbReference type="PANTHER" id="PTHR28259">
    <property type="entry name" value="FLUORIDE EXPORT PROTEIN 1-RELATED"/>
    <property type="match status" value="1"/>
</dbReference>
<keyword evidence="10" id="KW-0915">Sodium</keyword>
<dbReference type="GO" id="GO:0005886">
    <property type="term" value="C:plasma membrane"/>
    <property type="evidence" value="ECO:0007669"/>
    <property type="project" value="UniProtKB-SubCell"/>
</dbReference>
<dbReference type="Proteomes" id="UP000380386">
    <property type="component" value="Unassembled WGS sequence"/>
</dbReference>
<sequence length="137" mass="15180">MKKFYTFLIIFVGASIGGSLRYLIGLLFTVSSGFPWGTLFVNLTGAFLLPLLIHYLHDKFHLKANTVLFLTTGLLGAYTTFSTFTADSYKLFQNGTYVMLSIYLLATMVGGFLCAIAGNYLAANLATREYLSRKKES</sequence>
<evidence type="ECO:0000256" key="10">
    <source>
        <dbReference type="HAMAP-Rule" id="MF_00454"/>
    </source>
</evidence>
<feature type="transmembrane region" description="Helical" evidence="10">
    <location>
        <begin position="34"/>
        <end position="55"/>
    </location>
</feature>